<organism evidence="1 2">
    <name type="scientific">Elysia marginata</name>
    <dbReference type="NCBI Taxonomy" id="1093978"/>
    <lineage>
        <taxon>Eukaryota</taxon>
        <taxon>Metazoa</taxon>
        <taxon>Spiralia</taxon>
        <taxon>Lophotrochozoa</taxon>
        <taxon>Mollusca</taxon>
        <taxon>Gastropoda</taxon>
        <taxon>Heterobranchia</taxon>
        <taxon>Euthyneura</taxon>
        <taxon>Panpulmonata</taxon>
        <taxon>Sacoglossa</taxon>
        <taxon>Placobranchoidea</taxon>
        <taxon>Plakobranchidae</taxon>
        <taxon>Elysia</taxon>
    </lineage>
</organism>
<protein>
    <submittedName>
        <fullName evidence="1">Uncharacterized protein</fullName>
    </submittedName>
</protein>
<proteinExistence type="predicted"/>
<comment type="caution">
    <text evidence="1">The sequence shown here is derived from an EMBL/GenBank/DDBJ whole genome shotgun (WGS) entry which is preliminary data.</text>
</comment>
<dbReference type="AlphaFoldDB" id="A0AAV4F685"/>
<gene>
    <name evidence="1" type="ORF">ElyMa_003745500</name>
</gene>
<dbReference type="EMBL" id="BMAT01007663">
    <property type="protein sequence ID" value="GFR68873.1"/>
    <property type="molecule type" value="Genomic_DNA"/>
</dbReference>
<evidence type="ECO:0000313" key="1">
    <source>
        <dbReference type="EMBL" id="GFR68873.1"/>
    </source>
</evidence>
<keyword evidence="2" id="KW-1185">Reference proteome</keyword>
<name>A0AAV4F685_9GAST</name>
<accession>A0AAV4F685</accession>
<sequence>MRKKIFDLRKKKLLDVRSHSSLARRRRRVFQLKSQDCSQTFLVTKTDWPDEKIGQFCVEVQLEINIFWTQPDD</sequence>
<dbReference type="Proteomes" id="UP000762676">
    <property type="component" value="Unassembled WGS sequence"/>
</dbReference>
<evidence type="ECO:0000313" key="2">
    <source>
        <dbReference type="Proteomes" id="UP000762676"/>
    </source>
</evidence>
<reference evidence="1 2" key="1">
    <citation type="journal article" date="2021" name="Elife">
        <title>Chloroplast acquisition without the gene transfer in kleptoplastic sea slugs, Plakobranchus ocellatus.</title>
        <authorList>
            <person name="Maeda T."/>
            <person name="Takahashi S."/>
            <person name="Yoshida T."/>
            <person name="Shimamura S."/>
            <person name="Takaki Y."/>
            <person name="Nagai Y."/>
            <person name="Toyoda A."/>
            <person name="Suzuki Y."/>
            <person name="Arimoto A."/>
            <person name="Ishii H."/>
            <person name="Satoh N."/>
            <person name="Nishiyama T."/>
            <person name="Hasebe M."/>
            <person name="Maruyama T."/>
            <person name="Minagawa J."/>
            <person name="Obokata J."/>
            <person name="Shigenobu S."/>
        </authorList>
    </citation>
    <scope>NUCLEOTIDE SEQUENCE [LARGE SCALE GENOMIC DNA]</scope>
</reference>